<dbReference type="EMBL" id="MU001498">
    <property type="protein sequence ID" value="KAF2446529.1"/>
    <property type="molecule type" value="Genomic_DNA"/>
</dbReference>
<keyword evidence="2" id="KW-0472">Membrane</keyword>
<sequence length="309" mass="33845">MKINTSYVQKCKTVAHVFQVILIFIAGCLTIAVFTKGGETSGATKYYFALCFLSAPAIIYLTMVPMWSRTKRFANAYAFAALDALYTILWLAAFAAVMAWNANGVNEGAKHLKLGDDDPKNCTIFKYGPEAKCSLSRVTVGFGVVIFISFLLTTAISGYYANKFRKEGVMPYISAKQDHNGGGDNAKDNAWSTDIEHHDGRDSDEEDRRTEHGGNQQEDEYALLHSTETDEGRHPGRPLSWGEDHRVGGPYVAPSHSEGHVPMPYAAYNDDTSGALSPGGYEEYRRDTTPAAQRDSSFGGAGYSFSGRP</sequence>
<dbReference type="PANTHER" id="PTHR37451:SF3">
    <property type="entry name" value="MARVEL DOMAIN-CONTAINING PROTEIN"/>
    <property type="match status" value="1"/>
</dbReference>
<feature type="compositionally biased region" description="Basic and acidic residues" evidence="1">
    <location>
        <begin position="178"/>
        <end position="187"/>
    </location>
</feature>
<keyword evidence="4" id="KW-1185">Reference proteome</keyword>
<name>A0A9P4PK26_9PLEO</name>
<dbReference type="Proteomes" id="UP000799764">
    <property type="component" value="Unassembled WGS sequence"/>
</dbReference>
<keyword evidence="2" id="KW-1133">Transmembrane helix</keyword>
<accession>A0A9P4PK26</accession>
<feature type="transmembrane region" description="Helical" evidence="2">
    <location>
        <begin position="140"/>
        <end position="161"/>
    </location>
</feature>
<comment type="caution">
    <text evidence="3">The sequence shown here is derived from an EMBL/GenBank/DDBJ whole genome shotgun (WGS) entry which is preliminary data.</text>
</comment>
<dbReference type="PANTHER" id="PTHR37451">
    <property type="entry name" value="MARVEL DOMAIN"/>
    <property type="match status" value="1"/>
</dbReference>
<feature type="compositionally biased region" description="Basic and acidic residues" evidence="1">
    <location>
        <begin position="194"/>
        <end position="212"/>
    </location>
</feature>
<evidence type="ECO:0000313" key="4">
    <source>
        <dbReference type="Proteomes" id="UP000799764"/>
    </source>
</evidence>
<reference evidence="3" key="1">
    <citation type="journal article" date="2020" name="Stud. Mycol.">
        <title>101 Dothideomycetes genomes: a test case for predicting lifestyles and emergence of pathogens.</title>
        <authorList>
            <person name="Haridas S."/>
            <person name="Albert R."/>
            <person name="Binder M."/>
            <person name="Bloem J."/>
            <person name="Labutti K."/>
            <person name="Salamov A."/>
            <person name="Andreopoulos B."/>
            <person name="Baker S."/>
            <person name="Barry K."/>
            <person name="Bills G."/>
            <person name="Bluhm B."/>
            <person name="Cannon C."/>
            <person name="Castanera R."/>
            <person name="Culley D."/>
            <person name="Daum C."/>
            <person name="Ezra D."/>
            <person name="Gonzalez J."/>
            <person name="Henrissat B."/>
            <person name="Kuo A."/>
            <person name="Liang C."/>
            <person name="Lipzen A."/>
            <person name="Lutzoni F."/>
            <person name="Magnuson J."/>
            <person name="Mondo S."/>
            <person name="Nolan M."/>
            <person name="Ohm R."/>
            <person name="Pangilinan J."/>
            <person name="Park H.-J."/>
            <person name="Ramirez L."/>
            <person name="Alfaro M."/>
            <person name="Sun H."/>
            <person name="Tritt A."/>
            <person name="Yoshinaga Y."/>
            <person name="Zwiers L.-H."/>
            <person name="Turgeon B."/>
            <person name="Goodwin S."/>
            <person name="Spatafora J."/>
            <person name="Crous P."/>
            <person name="Grigoriev I."/>
        </authorList>
    </citation>
    <scope>NUCLEOTIDE SEQUENCE</scope>
    <source>
        <strain evidence="3">CBS 690.94</strain>
    </source>
</reference>
<evidence type="ECO:0000256" key="1">
    <source>
        <dbReference type="SAM" id="MobiDB-lite"/>
    </source>
</evidence>
<feature type="transmembrane region" description="Helical" evidence="2">
    <location>
        <begin position="46"/>
        <end position="64"/>
    </location>
</feature>
<dbReference type="AlphaFoldDB" id="A0A9P4PK26"/>
<dbReference type="OrthoDB" id="5284712at2759"/>
<feature type="transmembrane region" description="Helical" evidence="2">
    <location>
        <begin position="12"/>
        <end position="34"/>
    </location>
</feature>
<gene>
    <name evidence="3" type="ORF">P171DRAFT_430665</name>
</gene>
<keyword evidence="2" id="KW-0812">Transmembrane</keyword>
<proteinExistence type="predicted"/>
<protein>
    <recommendedName>
        <fullName evidence="5">MARVEL domain-containing protein</fullName>
    </recommendedName>
</protein>
<dbReference type="PROSITE" id="PS51257">
    <property type="entry name" value="PROKAR_LIPOPROTEIN"/>
    <property type="match status" value="1"/>
</dbReference>
<feature type="transmembrane region" description="Helical" evidence="2">
    <location>
        <begin position="76"/>
        <end position="100"/>
    </location>
</feature>
<feature type="region of interest" description="Disordered" evidence="1">
    <location>
        <begin position="178"/>
        <end position="309"/>
    </location>
</feature>
<organism evidence="3 4">
    <name type="scientific">Karstenula rhodostoma CBS 690.94</name>
    <dbReference type="NCBI Taxonomy" id="1392251"/>
    <lineage>
        <taxon>Eukaryota</taxon>
        <taxon>Fungi</taxon>
        <taxon>Dikarya</taxon>
        <taxon>Ascomycota</taxon>
        <taxon>Pezizomycotina</taxon>
        <taxon>Dothideomycetes</taxon>
        <taxon>Pleosporomycetidae</taxon>
        <taxon>Pleosporales</taxon>
        <taxon>Massarineae</taxon>
        <taxon>Didymosphaeriaceae</taxon>
        <taxon>Karstenula</taxon>
    </lineage>
</organism>
<evidence type="ECO:0000256" key="2">
    <source>
        <dbReference type="SAM" id="Phobius"/>
    </source>
</evidence>
<evidence type="ECO:0000313" key="3">
    <source>
        <dbReference type="EMBL" id="KAF2446529.1"/>
    </source>
</evidence>
<evidence type="ECO:0008006" key="5">
    <source>
        <dbReference type="Google" id="ProtNLM"/>
    </source>
</evidence>